<evidence type="ECO:0000256" key="2">
    <source>
        <dbReference type="ARBA" id="ARBA00022692"/>
    </source>
</evidence>
<feature type="transmembrane region" description="Helical" evidence="6">
    <location>
        <begin position="100"/>
        <end position="120"/>
    </location>
</feature>
<evidence type="ECO:0008006" key="9">
    <source>
        <dbReference type="Google" id="ProtNLM"/>
    </source>
</evidence>
<dbReference type="EMBL" id="PFAY01000017">
    <property type="protein sequence ID" value="PIT93035.1"/>
    <property type="molecule type" value="Genomic_DNA"/>
</dbReference>
<evidence type="ECO:0000313" key="7">
    <source>
        <dbReference type="EMBL" id="PIT93035.1"/>
    </source>
</evidence>
<feature type="transmembrane region" description="Helical" evidence="6">
    <location>
        <begin position="36"/>
        <end position="55"/>
    </location>
</feature>
<accession>A0A2M6WJR8</accession>
<feature type="transmembrane region" description="Helical" evidence="6">
    <location>
        <begin position="132"/>
        <end position="149"/>
    </location>
</feature>
<keyword evidence="4 6" id="KW-1133">Transmembrane helix</keyword>
<dbReference type="PANTHER" id="PTHR30474">
    <property type="entry name" value="CELL CYCLE PROTEIN"/>
    <property type="match status" value="1"/>
</dbReference>
<dbReference type="GO" id="GO:0008360">
    <property type="term" value="P:regulation of cell shape"/>
    <property type="evidence" value="ECO:0007669"/>
    <property type="project" value="UniProtKB-KW"/>
</dbReference>
<feature type="transmembrane region" description="Helical" evidence="6">
    <location>
        <begin position="155"/>
        <end position="172"/>
    </location>
</feature>
<keyword evidence="2 6" id="KW-0812">Transmembrane</keyword>
<dbReference type="GO" id="GO:0005886">
    <property type="term" value="C:plasma membrane"/>
    <property type="evidence" value="ECO:0007669"/>
    <property type="project" value="TreeGrafter"/>
</dbReference>
<keyword evidence="5 6" id="KW-0472">Membrane</keyword>
<feature type="transmembrane region" description="Helical" evidence="6">
    <location>
        <begin position="331"/>
        <end position="354"/>
    </location>
</feature>
<proteinExistence type="predicted"/>
<protein>
    <recommendedName>
        <fullName evidence="9">Rod shape-determining protein RodA</fullName>
    </recommendedName>
</protein>
<dbReference type="InterPro" id="IPR001182">
    <property type="entry name" value="FtsW/RodA"/>
</dbReference>
<name>A0A2M6WJR8_9BACT</name>
<dbReference type="Proteomes" id="UP000229112">
    <property type="component" value="Unassembled WGS sequence"/>
</dbReference>
<dbReference type="GO" id="GO:0015648">
    <property type="term" value="F:lipid-linked peptidoglycan transporter activity"/>
    <property type="evidence" value="ECO:0007669"/>
    <property type="project" value="TreeGrafter"/>
</dbReference>
<dbReference type="AlphaFoldDB" id="A0A2M6WJR8"/>
<dbReference type="Pfam" id="PF01098">
    <property type="entry name" value="FTSW_RODA_SPOVE"/>
    <property type="match status" value="1"/>
</dbReference>
<evidence type="ECO:0000256" key="4">
    <source>
        <dbReference type="ARBA" id="ARBA00022989"/>
    </source>
</evidence>
<feature type="transmembrane region" description="Helical" evidence="6">
    <location>
        <begin position="177"/>
        <end position="195"/>
    </location>
</feature>
<feature type="transmembrane region" description="Helical" evidence="6">
    <location>
        <begin position="67"/>
        <end position="88"/>
    </location>
</feature>
<feature type="transmembrane region" description="Helical" evidence="6">
    <location>
        <begin position="12"/>
        <end position="30"/>
    </location>
</feature>
<dbReference type="GO" id="GO:0032153">
    <property type="term" value="C:cell division site"/>
    <property type="evidence" value="ECO:0007669"/>
    <property type="project" value="TreeGrafter"/>
</dbReference>
<reference evidence="8" key="1">
    <citation type="submission" date="2017-09" db="EMBL/GenBank/DDBJ databases">
        <title>Depth-based differentiation of microbial function through sediment-hosted aquifers and enrichment of novel symbionts in the deep terrestrial subsurface.</title>
        <authorList>
            <person name="Probst A.J."/>
            <person name="Ladd B."/>
            <person name="Jarett J.K."/>
            <person name="Geller-Mcgrath D.E."/>
            <person name="Sieber C.M.K."/>
            <person name="Emerson J.B."/>
            <person name="Anantharaman K."/>
            <person name="Thomas B.C."/>
            <person name="Malmstrom R."/>
            <person name="Stieglmeier M."/>
            <person name="Klingl A."/>
            <person name="Woyke T."/>
            <person name="Ryan C.M."/>
            <person name="Banfield J.F."/>
        </authorList>
    </citation>
    <scope>NUCLEOTIDE SEQUENCE [LARGE SCALE GENOMIC DNA]</scope>
</reference>
<evidence type="ECO:0000256" key="3">
    <source>
        <dbReference type="ARBA" id="ARBA00022960"/>
    </source>
</evidence>
<evidence type="ECO:0000313" key="8">
    <source>
        <dbReference type="Proteomes" id="UP000229112"/>
    </source>
</evidence>
<gene>
    <name evidence="7" type="ORF">COU06_02125</name>
</gene>
<comment type="caution">
    <text evidence="7">The sequence shown here is derived from an EMBL/GenBank/DDBJ whole genome shotgun (WGS) entry which is preliminary data.</text>
</comment>
<feature type="transmembrane region" description="Helical" evidence="6">
    <location>
        <begin position="265"/>
        <end position="286"/>
    </location>
</feature>
<organism evidence="7 8">
    <name type="scientific">Candidatus Harrisonbacteria bacterium CG10_big_fil_rev_8_21_14_0_10_38_8</name>
    <dbReference type="NCBI Taxonomy" id="1974582"/>
    <lineage>
        <taxon>Bacteria</taxon>
        <taxon>Candidatus Harrisoniibacteriota</taxon>
    </lineage>
</organism>
<feature type="transmembrane region" description="Helical" evidence="6">
    <location>
        <begin position="298"/>
        <end position="325"/>
    </location>
</feature>
<comment type="subcellular location">
    <subcellularLocation>
        <location evidence="1">Membrane</location>
        <topology evidence="1">Multi-pass membrane protein</topology>
    </subcellularLocation>
</comment>
<sequence>MFSFLRRQDWILNFSILATTSIGLVVLLSISKDLFIQQLISLLIGFGLILVLSYFDWRSLISHKWFIAGTYLFSILLLLITYLFAPPIRGVKSWLVLGPVQFQVSELAKLSIILLLAYFFSREHIGIARFSTMIRPIIYFLIPAFLIFLQPDMGTVVILSGIFVGFLLISGLKGKHILIGLIALSVLGFAGWNGILEDYQRERVIGLFQPEYDPLGVNYSTIQSKIAIGSGGVVGKGFNQGTQIQLGFLPEASTDYIFSSVVEEWGLVGGVLIIGLFSLMIVRIILIGYSSESNFYRFISLGAVMMFLVQFAINMGSALALLPVIGVTFPFLSYGGSSLIVNAVIIGVIQSGVVKQ</sequence>
<evidence type="ECO:0000256" key="6">
    <source>
        <dbReference type="SAM" id="Phobius"/>
    </source>
</evidence>
<keyword evidence="3" id="KW-0133">Cell shape</keyword>
<dbReference type="GO" id="GO:0051301">
    <property type="term" value="P:cell division"/>
    <property type="evidence" value="ECO:0007669"/>
    <property type="project" value="InterPro"/>
</dbReference>
<dbReference type="PANTHER" id="PTHR30474:SF1">
    <property type="entry name" value="PEPTIDOGLYCAN GLYCOSYLTRANSFERASE MRDB"/>
    <property type="match status" value="1"/>
</dbReference>
<evidence type="ECO:0000256" key="1">
    <source>
        <dbReference type="ARBA" id="ARBA00004141"/>
    </source>
</evidence>
<evidence type="ECO:0000256" key="5">
    <source>
        <dbReference type="ARBA" id="ARBA00023136"/>
    </source>
</evidence>